<dbReference type="Proteomes" id="UP000264006">
    <property type="component" value="Chromosome"/>
</dbReference>
<evidence type="ECO:0000313" key="3">
    <source>
        <dbReference type="Proteomes" id="UP000264006"/>
    </source>
</evidence>
<evidence type="ECO:0000313" key="2">
    <source>
        <dbReference type="EMBL" id="AXV05044.1"/>
    </source>
</evidence>
<keyword evidence="3" id="KW-1185">Reference proteome</keyword>
<protein>
    <submittedName>
        <fullName evidence="2">Uncharacterized protein</fullName>
    </submittedName>
</protein>
<name>A0A346XS47_9ACTN</name>
<evidence type="ECO:0000256" key="1">
    <source>
        <dbReference type="SAM" id="MobiDB-lite"/>
    </source>
</evidence>
<proteinExistence type="predicted"/>
<accession>A0A346XS47</accession>
<organism evidence="2 3">
    <name type="scientific">Euzebya pacifica</name>
    <dbReference type="NCBI Taxonomy" id="1608957"/>
    <lineage>
        <taxon>Bacteria</taxon>
        <taxon>Bacillati</taxon>
        <taxon>Actinomycetota</taxon>
        <taxon>Nitriliruptoria</taxon>
        <taxon>Euzebyales</taxon>
    </lineage>
</organism>
<dbReference type="KEGG" id="euz:DVS28_a0337"/>
<sequence>MKQTTKLQPIDDVINVVVQRVGPQPGLDEVVEFGRRESAIHHPPAEERVLRGLQTVEQILGNTIRPSGPVVTVSIQCADRFPPALTFRNERSRRLPQRMTGRLKPWRQPSVPGP</sequence>
<dbReference type="AlphaFoldDB" id="A0A346XS47"/>
<feature type="region of interest" description="Disordered" evidence="1">
    <location>
        <begin position="89"/>
        <end position="114"/>
    </location>
</feature>
<reference evidence="2 3" key="1">
    <citation type="submission" date="2018-09" db="EMBL/GenBank/DDBJ databases">
        <title>Complete genome sequence of Euzebya sp. DY32-46 isolated from seawater of Pacific Ocean.</title>
        <authorList>
            <person name="Xu L."/>
            <person name="Wu Y.-H."/>
            <person name="Xu X.-W."/>
        </authorList>
    </citation>
    <scope>NUCLEOTIDE SEQUENCE [LARGE SCALE GENOMIC DNA]</scope>
    <source>
        <strain evidence="2 3">DY32-46</strain>
    </source>
</reference>
<dbReference type="EMBL" id="CP031165">
    <property type="protein sequence ID" value="AXV05044.1"/>
    <property type="molecule type" value="Genomic_DNA"/>
</dbReference>
<gene>
    <name evidence="2" type="ORF">DVS28_a0337</name>
</gene>